<dbReference type="PANTHER" id="PTHR46036:SF5">
    <property type="entry name" value="LACTOYLGLUTATHIONE LYASE"/>
    <property type="match status" value="1"/>
</dbReference>
<proteinExistence type="predicted"/>
<protein>
    <submittedName>
        <fullName evidence="1">Probable lactoylglutathione lyase, chloroplastic</fullName>
    </submittedName>
</protein>
<comment type="caution">
    <text evidence="1">The sequence shown here is derived from an EMBL/GenBank/DDBJ whole genome shotgun (WGS) entry which is preliminary data.</text>
</comment>
<keyword evidence="1" id="KW-0456">Lyase</keyword>
<reference evidence="1" key="1">
    <citation type="journal article" date="2022" name="Int. J. Mol. Sci.">
        <title>Draft Genome of Tanacetum Coccineum: Genomic Comparison of Closely Related Tanacetum-Family Plants.</title>
        <authorList>
            <person name="Yamashiro T."/>
            <person name="Shiraishi A."/>
            <person name="Nakayama K."/>
            <person name="Satake H."/>
        </authorList>
    </citation>
    <scope>NUCLEOTIDE SEQUENCE</scope>
</reference>
<dbReference type="EMBL" id="BQNB010013089">
    <property type="protein sequence ID" value="GJT11693.1"/>
    <property type="molecule type" value="Genomic_DNA"/>
</dbReference>
<name>A0ABQ5BAZ9_9ASTR</name>
<evidence type="ECO:0000313" key="2">
    <source>
        <dbReference type="Proteomes" id="UP001151760"/>
    </source>
</evidence>
<dbReference type="Proteomes" id="UP001151760">
    <property type="component" value="Unassembled WGS sequence"/>
</dbReference>
<dbReference type="InterPro" id="IPR029068">
    <property type="entry name" value="Glyas_Bleomycin-R_OHBP_Dase"/>
</dbReference>
<dbReference type="Gene3D" id="3.10.180.10">
    <property type="entry name" value="2,3-Dihydroxybiphenyl 1,2-Dioxygenase, domain 1"/>
    <property type="match status" value="2"/>
</dbReference>
<dbReference type="SUPFAM" id="SSF54593">
    <property type="entry name" value="Glyoxalase/Bleomycin resistance protein/Dihydroxybiphenyl dioxygenase"/>
    <property type="match status" value="1"/>
</dbReference>
<accession>A0ABQ5BAZ9</accession>
<evidence type="ECO:0000313" key="1">
    <source>
        <dbReference type="EMBL" id="GJT11693.1"/>
    </source>
</evidence>
<gene>
    <name evidence="1" type="ORF">Tco_0858735</name>
</gene>
<sequence length="140" mass="15666">MTVSEVARLVSELNMINPTPEPLCQLMLRVRELDHSIAFYKKAFGLELQRKRDCPEFKIAIGTDDVYKTAEAVKLFGGHITREPGPLPNINTKITACLDPDGWQTSYNDALVSRNIPLSRASYLGIKRVNGYSDIAFDHG</sequence>
<keyword evidence="2" id="KW-1185">Reference proteome</keyword>
<dbReference type="GO" id="GO:0016829">
    <property type="term" value="F:lyase activity"/>
    <property type="evidence" value="ECO:0007669"/>
    <property type="project" value="UniProtKB-KW"/>
</dbReference>
<dbReference type="PANTHER" id="PTHR46036">
    <property type="entry name" value="LACTOYLGLUTATHIONE LYASE"/>
    <property type="match status" value="1"/>
</dbReference>
<reference evidence="1" key="2">
    <citation type="submission" date="2022-01" db="EMBL/GenBank/DDBJ databases">
        <authorList>
            <person name="Yamashiro T."/>
            <person name="Shiraishi A."/>
            <person name="Satake H."/>
            <person name="Nakayama K."/>
        </authorList>
    </citation>
    <scope>NUCLEOTIDE SEQUENCE</scope>
</reference>
<organism evidence="1 2">
    <name type="scientific">Tanacetum coccineum</name>
    <dbReference type="NCBI Taxonomy" id="301880"/>
    <lineage>
        <taxon>Eukaryota</taxon>
        <taxon>Viridiplantae</taxon>
        <taxon>Streptophyta</taxon>
        <taxon>Embryophyta</taxon>
        <taxon>Tracheophyta</taxon>
        <taxon>Spermatophyta</taxon>
        <taxon>Magnoliopsida</taxon>
        <taxon>eudicotyledons</taxon>
        <taxon>Gunneridae</taxon>
        <taxon>Pentapetalae</taxon>
        <taxon>asterids</taxon>
        <taxon>campanulids</taxon>
        <taxon>Asterales</taxon>
        <taxon>Asteraceae</taxon>
        <taxon>Asteroideae</taxon>
        <taxon>Anthemideae</taxon>
        <taxon>Anthemidinae</taxon>
        <taxon>Tanacetum</taxon>
    </lineage>
</organism>